<gene>
    <name evidence="3" type="ORF">RFM51_14770</name>
</gene>
<feature type="compositionally biased region" description="Low complexity" evidence="1">
    <location>
        <begin position="102"/>
        <end position="119"/>
    </location>
</feature>
<accession>A0ABU4WYJ3</accession>
<dbReference type="EMBL" id="JAVIIS010000018">
    <property type="protein sequence ID" value="MDX8440854.1"/>
    <property type="molecule type" value="Genomic_DNA"/>
</dbReference>
<feature type="chain" id="PRO_5046433319" description="Helicase" evidence="2">
    <location>
        <begin position="21"/>
        <end position="237"/>
    </location>
</feature>
<evidence type="ECO:0000313" key="3">
    <source>
        <dbReference type="EMBL" id="MDX8440854.1"/>
    </source>
</evidence>
<evidence type="ECO:0000256" key="2">
    <source>
        <dbReference type="SAM" id="SignalP"/>
    </source>
</evidence>
<dbReference type="RefSeq" id="WP_320214770.1">
    <property type="nucleotide sequence ID" value="NZ_JAVIIS010000018.1"/>
</dbReference>
<organism evidence="3 4">
    <name type="scientific">Mesorhizobium australafricanum</name>
    <dbReference type="NCBI Taxonomy" id="3072311"/>
    <lineage>
        <taxon>Bacteria</taxon>
        <taxon>Pseudomonadati</taxon>
        <taxon>Pseudomonadota</taxon>
        <taxon>Alphaproteobacteria</taxon>
        <taxon>Hyphomicrobiales</taxon>
        <taxon>Phyllobacteriaceae</taxon>
        <taxon>Mesorhizobium</taxon>
    </lineage>
</organism>
<keyword evidence="2" id="KW-0732">Signal</keyword>
<feature type="signal peptide" evidence="2">
    <location>
        <begin position="1"/>
        <end position="20"/>
    </location>
</feature>
<name>A0ABU4WYJ3_9HYPH</name>
<sequence length="237" mass="22416">MKKYVAAALTIGITIGPASALEAGLGGKAGGIGVGAGLSAGSQGESVGVGSSVDGAGGANVGASVGNGTIDAGVSASGNVGNTSGGPSTGIGVGEDPAAENGSVTAPGSPAAATTAPASARTAGQSIALPPVLKPSRSGSGWVTKGYPFGSLAPVKAKPGTPAAVVRACRAAIMSAATPLGAVRVNAVSAGALRQRRGALTAPIQVRIDYARQGGIEVRQARVGCRLDAAGRVTAII</sequence>
<comment type="caution">
    <text evidence="3">The sequence shown here is derived from an EMBL/GenBank/DDBJ whole genome shotgun (WGS) entry which is preliminary data.</text>
</comment>
<feature type="compositionally biased region" description="Gly residues" evidence="1">
    <location>
        <begin position="83"/>
        <end position="93"/>
    </location>
</feature>
<feature type="region of interest" description="Disordered" evidence="1">
    <location>
        <begin position="76"/>
        <end position="119"/>
    </location>
</feature>
<evidence type="ECO:0000256" key="1">
    <source>
        <dbReference type="SAM" id="MobiDB-lite"/>
    </source>
</evidence>
<reference evidence="3 4" key="1">
    <citation type="submission" date="2023-08" db="EMBL/GenBank/DDBJ databases">
        <title>Implementing the SeqCode for naming new Mesorhizobium species isolated from Vachellia karroo root nodules.</title>
        <authorList>
            <person name="Van Lill M."/>
        </authorList>
    </citation>
    <scope>NUCLEOTIDE SEQUENCE [LARGE SCALE GENOMIC DNA]</scope>
    <source>
        <strain evidence="3 4">VK3E</strain>
    </source>
</reference>
<evidence type="ECO:0008006" key="5">
    <source>
        <dbReference type="Google" id="ProtNLM"/>
    </source>
</evidence>
<evidence type="ECO:0000313" key="4">
    <source>
        <dbReference type="Proteomes" id="UP001272097"/>
    </source>
</evidence>
<keyword evidence="4" id="KW-1185">Reference proteome</keyword>
<protein>
    <recommendedName>
        <fullName evidence="5">Helicase</fullName>
    </recommendedName>
</protein>
<dbReference type="Proteomes" id="UP001272097">
    <property type="component" value="Unassembled WGS sequence"/>
</dbReference>
<proteinExistence type="predicted"/>